<dbReference type="Proteomes" id="UP000005446">
    <property type="component" value="Unassembled WGS sequence"/>
</dbReference>
<reference evidence="2 3" key="1">
    <citation type="journal article" date="2012" name="Eukaryot. Cell">
        <title>Genome sequence of the fungus Glarea lozoyensis: the first genome sequence of a species from the Helotiaceae family.</title>
        <authorList>
            <person name="Youssar L."/>
            <person name="Gruening B.A."/>
            <person name="Erxleben A."/>
            <person name="Guenther S."/>
            <person name="Huettel W."/>
        </authorList>
    </citation>
    <scope>NUCLEOTIDE SEQUENCE [LARGE SCALE GENOMIC DNA]</scope>
    <source>
        <strain evidence="3">ATCC 74030 / MF5533</strain>
    </source>
</reference>
<feature type="region of interest" description="Disordered" evidence="1">
    <location>
        <begin position="321"/>
        <end position="351"/>
    </location>
</feature>
<feature type="compositionally biased region" description="Basic residues" evidence="1">
    <location>
        <begin position="276"/>
        <end position="290"/>
    </location>
</feature>
<dbReference type="OrthoDB" id="5422320at2759"/>
<gene>
    <name evidence="2" type="ORF">M7I_7342</name>
</gene>
<proteinExistence type="predicted"/>
<dbReference type="InterPro" id="IPR024526">
    <property type="entry name" value="DUF3807"/>
</dbReference>
<dbReference type="AlphaFoldDB" id="H0EX17"/>
<dbReference type="EMBL" id="AGUE01000215">
    <property type="protein sequence ID" value="EHK96942.1"/>
    <property type="molecule type" value="Genomic_DNA"/>
</dbReference>
<organism evidence="2 3">
    <name type="scientific">Glarea lozoyensis (strain ATCC 74030 / MF5533)</name>
    <dbReference type="NCBI Taxonomy" id="1104152"/>
    <lineage>
        <taxon>Eukaryota</taxon>
        <taxon>Fungi</taxon>
        <taxon>Dikarya</taxon>
        <taxon>Ascomycota</taxon>
        <taxon>Pezizomycotina</taxon>
        <taxon>Leotiomycetes</taxon>
        <taxon>Helotiales</taxon>
        <taxon>Helotiaceae</taxon>
        <taxon>Glarea</taxon>
    </lineage>
</organism>
<name>H0EX17_GLAL7</name>
<evidence type="ECO:0000313" key="2">
    <source>
        <dbReference type="EMBL" id="EHK96942.1"/>
    </source>
</evidence>
<feature type="compositionally biased region" description="Polar residues" evidence="1">
    <location>
        <begin position="111"/>
        <end position="125"/>
    </location>
</feature>
<comment type="caution">
    <text evidence="2">The sequence shown here is derived from an EMBL/GenBank/DDBJ whole genome shotgun (WGS) entry which is preliminary data.</text>
</comment>
<dbReference type="HOGENOM" id="CLU_790006_0_0_1"/>
<feature type="region of interest" description="Disordered" evidence="1">
    <location>
        <begin position="1"/>
        <end position="180"/>
    </location>
</feature>
<feature type="compositionally biased region" description="Polar residues" evidence="1">
    <location>
        <begin position="8"/>
        <end position="29"/>
    </location>
</feature>
<sequence length="351" mass="39390">MDSPPETPEQTQNYDSSLPGTQQDSSQLSEDVEDGSSDIEQELTSSPKTVDGGMEPSQDSSNGLGKAQVQVPSTPRPNQIPKLERSPSQTQRKLAFPRTQPNHVIKHVTKLESSQLRQNAVSRPPSQAHKAAKVEQLTQQEPESAQRDEPSEAYEVEEQQATSGHEKNGNVPQDTSVELEDFDYAEIERKYREELKAVHKEEKQYFNDLESYGRLAGNWAAGASARDNERAFKRASPAKDLTNTIARRLLHLIFNNILMESCPIAPSPTVSQAPPSKKKKKNKNKNKGQRQRQNPVEKGFFKANVKPDLRKRTWDKVETGLEDLQYDDMEGDSTAAPSHAAQRRKISYDDD</sequence>
<feature type="compositionally biased region" description="Acidic residues" evidence="1">
    <location>
        <begin position="321"/>
        <end position="331"/>
    </location>
</feature>
<feature type="compositionally biased region" description="Acidic residues" evidence="1">
    <location>
        <begin position="30"/>
        <end position="41"/>
    </location>
</feature>
<accession>H0EX17</accession>
<dbReference type="Pfam" id="PF12720">
    <property type="entry name" value="DUF3807"/>
    <property type="match status" value="1"/>
</dbReference>
<keyword evidence="3" id="KW-1185">Reference proteome</keyword>
<evidence type="ECO:0000256" key="1">
    <source>
        <dbReference type="SAM" id="MobiDB-lite"/>
    </source>
</evidence>
<evidence type="ECO:0000313" key="3">
    <source>
        <dbReference type="Proteomes" id="UP000005446"/>
    </source>
</evidence>
<feature type="region of interest" description="Disordered" evidence="1">
    <location>
        <begin position="266"/>
        <end position="305"/>
    </location>
</feature>
<protein>
    <submittedName>
        <fullName evidence="2">Uncharacterized protein</fullName>
    </submittedName>
</protein>
<dbReference type="InParanoid" id="H0EX17"/>